<evidence type="ECO:0000313" key="2">
    <source>
        <dbReference type="EMBL" id="AOV18717.1"/>
    </source>
</evidence>
<proteinExistence type="predicted"/>
<evidence type="ECO:0000313" key="3">
    <source>
        <dbReference type="Proteomes" id="UP000095342"/>
    </source>
</evidence>
<protein>
    <submittedName>
        <fullName evidence="2">Uncharacterized protein</fullName>
    </submittedName>
</protein>
<dbReference type="EMBL" id="CP017449">
    <property type="protein sequence ID" value="AOV18717.1"/>
    <property type="molecule type" value="Genomic_DNA"/>
</dbReference>
<gene>
    <name evidence="2" type="ORF">BJI67_15850</name>
</gene>
<dbReference type="AlphaFoldDB" id="A0A1D8KCM4"/>
<dbReference type="KEGG" id="aaeo:BJI67_15850"/>
<geneLocation type="plasmid" evidence="3">
    <name>papv6</name>
</geneLocation>
<evidence type="ECO:0000256" key="1">
    <source>
        <dbReference type="SAM" id="MobiDB-lite"/>
    </source>
</evidence>
<sequence>MMIMSNVSLQDGELVAVYAGDAFDSNLVLMGRAVGAIDLKQLAAAYVAQDPRNPRYDFEFDDYGFARWLAESGHVMPATVRRVDGRDTNPLPSYDTEPTAPVDPEPLPLEPYFDLQGA</sequence>
<keyword evidence="2" id="KW-0614">Plasmid</keyword>
<reference evidence="2 3" key="1">
    <citation type="submission" date="2016-09" db="EMBL/GenBank/DDBJ databases">
        <title>Acidihalobacter prosperus V6 (DSM14174).</title>
        <authorList>
            <person name="Khaleque H.N."/>
            <person name="Ramsay J.P."/>
            <person name="Murphy R.J.T."/>
            <person name="Kaksonen A.H."/>
            <person name="Boxall N.J."/>
            <person name="Watkin E.L.J."/>
        </authorList>
    </citation>
    <scope>NUCLEOTIDE SEQUENCE [LARGE SCALE GENOMIC DNA]</scope>
    <source>
        <strain evidence="2 3">V6</strain>
        <plasmid evidence="3">papv6</plasmid>
    </source>
</reference>
<feature type="region of interest" description="Disordered" evidence="1">
    <location>
        <begin position="81"/>
        <end position="118"/>
    </location>
</feature>
<keyword evidence="3" id="KW-1185">Reference proteome</keyword>
<name>A0A1D8KCM4_9GAMM</name>
<accession>A0A1D8KCM4</accession>
<dbReference type="Proteomes" id="UP000095342">
    <property type="component" value="Plasmid pAPV6"/>
</dbReference>
<organism evidence="2 3">
    <name type="scientific">Acidihalobacter aeolianus</name>
    <dbReference type="NCBI Taxonomy" id="2792603"/>
    <lineage>
        <taxon>Bacteria</taxon>
        <taxon>Pseudomonadati</taxon>
        <taxon>Pseudomonadota</taxon>
        <taxon>Gammaproteobacteria</taxon>
        <taxon>Chromatiales</taxon>
        <taxon>Ectothiorhodospiraceae</taxon>
        <taxon>Acidihalobacter</taxon>
    </lineage>
</organism>